<comment type="similarity">
    <text evidence="1 3">Belongs to the GroES chaperonin family.</text>
</comment>
<dbReference type="InterPro" id="IPR020818">
    <property type="entry name" value="Chaperonin_GroES"/>
</dbReference>
<dbReference type="AlphaFoldDB" id="Q05FT8"/>
<dbReference type="Proteomes" id="UP000000777">
    <property type="component" value="Chromosome"/>
</dbReference>
<dbReference type="GO" id="GO:0051082">
    <property type="term" value="F:unfolded protein binding"/>
    <property type="evidence" value="ECO:0007669"/>
    <property type="project" value="TreeGrafter"/>
</dbReference>
<dbReference type="InterPro" id="IPR037124">
    <property type="entry name" value="Chaperonin_GroES_sf"/>
</dbReference>
<protein>
    <recommendedName>
        <fullName evidence="3">10 kDa chaperonin</fullName>
    </recommendedName>
</protein>
<dbReference type="CDD" id="cd00320">
    <property type="entry name" value="cpn10"/>
    <property type="match status" value="1"/>
</dbReference>
<dbReference type="Pfam" id="PF00166">
    <property type="entry name" value="Cpn10"/>
    <property type="match status" value="1"/>
</dbReference>
<gene>
    <name evidence="4" type="ordered locus">CRP_052</name>
</gene>
<name>Q05FT8_CARRP</name>
<dbReference type="PRINTS" id="PR00297">
    <property type="entry name" value="CHAPERONIN10"/>
</dbReference>
<dbReference type="STRING" id="387662.CRP_052"/>
<dbReference type="OrthoDB" id="9806791at2"/>
<dbReference type="RefSeq" id="WP_011672275.1">
    <property type="nucleotide sequence ID" value="NC_008512.1"/>
</dbReference>
<evidence type="ECO:0000256" key="2">
    <source>
        <dbReference type="ARBA" id="ARBA00023186"/>
    </source>
</evidence>
<reference evidence="4 5" key="1">
    <citation type="journal article" date="2006" name="Science">
        <title>The 160-kilobase genome of the bacterial endosymbiont Carsonella.</title>
        <authorList>
            <person name="Nakabachi A."/>
            <person name="Yamashita A."/>
            <person name="Toh H."/>
            <person name="Ishikawa H."/>
            <person name="Dunbar H."/>
            <person name="Moran N."/>
            <person name="Hattori M."/>
        </authorList>
    </citation>
    <scope>NUCLEOTIDE SEQUENCE [LARGE SCALE GENOMIC DNA]</scope>
    <source>
        <strain evidence="4 5">PV</strain>
    </source>
</reference>
<evidence type="ECO:0000256" key="3">
    <source>
        <dbReference type="RuleBase" id="RU000535"/>
    </source>
</evidence>
<dbReference type="PANTHER" id="PTHR10772:SF58">
    <property type="entry name" value="CO-CHAPERONIN GROES"/>
    <property type="match status" value="1"/>
</dbReference>
<dbReference type="PANTHER" id="PTHR10772">
    <property type="entry name" value="10 KDA HEAT SHOCK PROTEIN"/>
    <property type="match status" value="1"/>
</dbReference>
<dbReference type="InterPro" id="IPR011032">
    <property type="entry name" value="GroES-like_sf"/>
</dbReference>
<dbReference type="Gene3D" id="2.30.33.40">
    <property type="entry name" value="GroES chaperonin"/>
    <property type="match status" value="1"/>
</dbReference>
<comment type="subunit">
    <text evidence="3">Heptamer of 7 subunits arranged in a ring.</text>
</comment>
<evidence type="ECO:0000313" key="4">
    <source>
        <dbReference type="EMBL" id="BAF35083.1"/>
    </source>
</evidence>
<dbReference type="GO" id="GO:0005524">
    <property type="term" value="F:ATP binding"/>
    <property type="evidence" value="ECO:0007669"/>
    <property type="project" value="InterPro"/>
</dbReference>
<dbReference type="KEGG" id="crp:CRP_052"/>
<keyword evidence="2 3" id="KW-0143">Chaperone</keyword>
<comment type="function">
    <text evidence="3">Together with the chaperonin GroEL, plays an essential role in assisting protein folding. The GroEL-GroES system forms a nano-cage that allows encapsulation of the non-native substrate proteins and provides a physical environment optimized to promote and accelerate protein folding. GroES binds to the apical surface of the GroEL ring, thereby capping the opening of the GroEL channel.</text>
</comment>
<dbReference type="HOGENOM" id="CLU_132825_1_1_6"/>
<evidence type="ECO:0000313" key="5">
    <source>
        <dbReference type="Proteomes" id="UP000000777"/>
    </source>
</evidence>
<organism evidence="4 5">
    <name type="scientific">Carsonella ruddii (strain PV)</name>
    <dbReference type="NCBI Taxonomy" id="387662"/>
    <lineage>
        <taxon>Bacteria</taxon>
        <taxon>Pseudomonadati</taxon>
        <taxon>Pseudomonadota</taxon>
        <taxon>Gammaproteobacteria</taxon>
        <taxon>Oceanospirillales</taxon>
        <taxon>Halomonadaceae</taxon>
        <taxon>Zymobacter group</taxon>
        <taxon>Candidatus Carsonella</taxon>
    </lineage>
</organism>
<proteinExistence type="inferred from homology"/>
<dbReference type="GO" id="GO:0044183">
    <property type="term" value="F:protein folding chaperone"/>
    <property type="evidence" value="ECO:0007669"/>
    <property type="project" value="InterPro"/>
</dbReference>
<evidence type="ECO:0000256" key="1">
    <source>
        <dbReference type="ARBA" id="ARBA00006975"/>
    </source>
</evidence>
<dbReference type="GO" id="GO:0051087">
    <property type="term" value="F:protein-folding chaperone binding"/>
    <property type="evidence" value="ECO:0007669"/>
    <property type="project" value="TreeGrafter"/>
</dbReference>
<dbReference type="SUPFAM" id="SSF50129">
    <property type="entry name" value="GroES-like"/>
    <property type="match status" value="1"/>
</dbReference>
<accession>Q05FT8</accession>
<sequence>MKFLPLYDKIIVKKIELENKIGSIFLPFNDNNLIKGEIIEIGCGKLLQNGEIKKLIVKKKDIILFKDNYNIEKYKSDNINYYFLKEEDVIAIIENGL</sequence>
<dbReference type="EMBL" id="AP009180">
    <property type="protein sequence ID" value="BAF35083.1"/>
    <property type="molecule type" value="Genomic_DNA"/>
</dbReference>
<dbReference type="SMART" id="SM00883">
    <property type="entry name" value="Cpn10"/>
    <property type="match status" value="1"/>
</dbReference>
<dbReference type="GO" id="GO:0046872">
    <property type="term" value="F:metal ion binding"/>
    <property type="evidence" value="ECO:0007669"/>
    <property type="project" value="TreeGrafter"/>
</dbReference>